<dbReference type="PROSITE" id="PS51318">
    <property type="entry name" value="TAT"/>
    <property type="match status" value="1"/>
</dbReference>
<dbReference type="EMBL" id="JAVREL010000024">
    <property type="protein sequence ID" value="MDT0346828.1"/>
    <property type="molecule type" value="Genomic_DNA"/>
</dbReference>
<evidence type="ECO:0000256" key="2">
    <source>
        <dbReference type="SAM" id="SignalP"/>
    </source>
</evidence>
<organism evidence="4 5">
    <name type="scientific">Streptomyces litchfieldiae</name>
    <dbReference type="NCBI Taxonomy" id="3075543"/>
    <lineage>
        <taxon>Bacteria</taxon>
        <taxon>Bacillati</taxon>
        <taxon>Actinomycetota</taxon>
        <taxon>Actinomycetes</taxon>
        <taxon>Kitasatosporales</taxon>
        <taxon>Streptomycetaceae</taxon>
        <taxon>Streptomyces</taxon>
    </lineage>
</organism>
<dbReference type="InterPro" id="IPR018392">
    <property type="entry name" value="LysM"/>
</dbReference>
<dbReference type="InterPro" id="IPR011055">
    <property type="entry name" value="Dup_hybrid_motif"/>
</dbReference>
<name>A0ABU2MZY5_9ACTN</name>
<feature type="signal peptide" evidence="2">
    <location>
        <begin position="1"/>
        <end position="41"/>
    </location>
</feature>
<evidence type="ECO:0000256" key="1">
    <source>
        <dbReference type="SAM" id="MobiDB-lite"/>
    </source>
</evidence>
<keyword evidence="5" id="KW-1185">Reference proteome</keyword>
<dbReference type="Pfam" id="PF01551">
    <property type="entry name" value="Peptidase_M23"/>
    <property type="match status" value="1"/>
</dbReference>
<dbReference type="RefSeq" id="WP_311707952.1">
    <property type="nucleotide sequence ID" value="NZ_JAVREL010000024.1"/>
</dbReference>
<dbReference type="Proteomes" id="UP001183246">
    <property type="component" value="Unassembled WGS sequence"/>
</dbReference>
<dbReference type="PANTHER" id="PTHR21666">
    <property type="entry name" value="PEPTIDASE-RELATED"/>
    <property type="match status" value="1"/>
</dbReference>
<evidence type="ECO:0000313" key="5">
    <source>
        <dbReference type="Proteomes" id="UP001183246"/>
    </source>
</evidence>
<reference evidence="5" key="1">
    <citation type="submission" date="2023-07" db="EMBL/GenBank/DDBJ databases">
        <title>30 novel species of actinomycetes from the DSMZ collection.</title>
        <authorList>
            <person name="Nouioui I."/>
        </authorList>
    </citation>
    <scope>NUCLEOTIDE SEQUENCE [LARGE SCALE GENOMIC DNA]</scope>
    <source>
        <strain evidence="5">DSM 44938</strain>
    </source>
</reference>
<feature type="domain" description="LysM" evidence="3">
    <location>
        <begin position="72"/>
        <end position="121"/>
    </location>
</feature>
<evidence type="ECO:0000313" key="4">
    <source>
        <dbReference type="EMBL" id="MDT0346828.1"/>
    </source>
</evidence>
<dbReference type="PANTHER" id="PTHR21666:SF270">
    <property type="entry name" value="MUREIN HYDROLASE ACTIVATOR ENVC"/>
    <property type="match status" value="1"/>
</dbReference>
<sequence>MSARGRHRRQRVRRISRVSLMLTAGGAGVALPLIAAGGASAAPAAETAVTAAAPKAVEALAPAAAPAAQPAGTYTVVGGDTLSKIAQAEDVEGGWKGLYDGNREVIGDDPNLIIPGQELSLAGAEAAAEAEPQAAPAEEPAPEPEPAPAEESAGGFTAPVEGALGTAYGVAGSSWSSGYHTGVDFPVGTGTPVKAITDGEVVTAGSGGAYGNEVVIRHADGHYSQYAHLSSISVSVGQTVGTGDQIGLSGSTGNSTGPHLHFEVRTGPDYGSDVDPLAYLRANGVTI</sequence>
<dbReference type="Gene3D" id="2.70.70.10">
    <property type="entry name" value="Glucose Permease (Domain IIA)"/>
    <property type="match status" value="1"/>
</dbReference>
<dbReference type="CDD" id="cd12797">
    <property type="entry name" value="M23_peptidase"/>
    <property type="match status" value="1"/>
</dbReference>
<dbReference type="InterPro" id="IPR050570">
    <property type="entry name" value="Cell_wall_metabolism_enzyme"/>
</dbReference>
<dbReference type="InterPro" id="IPR036779">
    <property type="entry name" value="LysM_dom_sf"/>
</dbReference>
<dbReference type="CDD" id="cd00118">
    <property type="entry name" value="LysM"/>
    <property type="match status" value="1"/>
</dbReference>
<feature type="compositionally biased region" description="Low complexity" evidence="1">
    <location>
        <begin position="122"/>
        <end position="138"/>
    </location>
</feature>
<dbReference type="PROSITE" id="PS51782">
    <property type="entry name" value="LYSM"/>
    <property type="match status" value="1"/>
</dbReference>
<protein>
    <submittedName>
        <fullName evidence="4">LysM peptidoglycan-binding domain-containing M23 family metallopeptidase</fullName>
    </submittedName>
</protein>
<dbReference type="SUPFAM" id="SSF51261">
    <property type="entry name" value="Duplicated hybrid motif"/>
    <property type="match status" value="1"/>
</dbReference>
<feature type="chain" id="PRO_5046117818" evidence="2">
    <location>
        <begin position="42"/>
        <end position="287"/>
    </location>
</feature>
<dbReference type="InterPro" id="IPR016047">
    <property type="entry name" value="M23ase_b-sheet_dom"/>
</dbReference>
<accession>A0ABU2MZY5</accession>
<gene>
    <name evidence="4" type="ORF">RM590_30225</name>
</gene>
<proteinExistence type="predicted"/>
<evidence type="ECO:0000259" key="3">
    <source>
        <dbReference type="PROSITE" id="PS51782"/>
    </source>
</evidence>
<comment type="caution">
    <text evidence="4">The sequence shown here is derived from an EMBL/GenBank/DDBJ whole genome shotgun (WGS) entry which is preliminary data.</text>
</comment>
<feature type="region of interest" description="Disordered" evidence="1">
    <location>
        <begin position="122"/>
        <end position="158"/>
    </location>
</feature>
<keyword evidence="2" id="KW-0732">Signal</keyword>
<dbReference type="Gene3D" id="3.10.350.10">
    <property type="entry name" value="LysM domain"/>
    <property type="match status" value="1"/>
</dbReference>
<dbReference type="InterPro" id="IPR006311">
    <property type="entry name" value="TAT_signal"/>
</dbReference>